<evidence type="ECO:0000256" key="12">
    <source>
        <dbReference type="ARBA" id="ARBA00047353"/>
    </source>
</evidence>
<sequence length="253" mass="28729">MKTLLLRLIHYLISLGEFLRYLILFMPMQTISFSKKSVTYKIQSDSKSLKKLPTHVGFVVVEDEFSFRDLANLIVWSVSLGISYITIYDINGEIKRNSLVLQRNIESSREEIMSQEKTNYDIQIVSSSHPVSCQSSSGSCKAQRVKVHLLCVEDSHSKIISVAQHLCHLVSTGAYQVDDITPSNVDTFLQESLQFPDPDLCIKFGSVDCLFGYLPWQIRLTEFISLPSHKGVTYKSFLSTLVQFGNTNQRFGK</sequence>
<comment type="similarity">
    <text evidence="4">Belongs to the UPP synthase family.</text>
</comment>
<dbReference type="GO" id="GO:0005789">
    <property type="term" value="C:endoplasmic reticulum membrane"/>
    <property type="evidence" value="ECO:0007669"/>
    <property type="project" value="UniProtKB-SubCell"/>
</dbReference>
<evidence type="ECO:0000256" key="2">
    <source>
        <dbReference type="ARBA" id="ARBA00004586"/>
    </source>
</evidence>
<evidence type="ECO:0000256" key="6">
    <source>
        <dbReference type="ARBA" id="ARBA00022679"/>
    </source>
</evidence>
<dbReference type="GO" id="GO:1904423">
    <property type="term" value="C:dehydrodolichyl diphosphate synthase complex"/>
    <property type="evidence" value="ECO:0007669"/>
    <property type="project" value="InterPro"/>
</dbReference>
<dbReference type="GO" id="GO:0045547">
    <property type="term" value="F:ditrans,polycis-polyprenyl diphosphate synthase [(2E,6E)-farnesyl diphosphate specific] activity"/>
    <property type="evidence" value="ECO:0007669"/>
    <property type="project" value="UniProtKB-EC"/>
</dbReference>
<dbReference type="Proteomes" id="UP001165740">
    <property type="component" value="Chromosome 6"/>
</dbReference>
<evidence type="ECO:0000313" key="14">
    <source>
        <dbReference type="RefSeq" id="XP_013086301.2"/>
    </source>
</evidence>
<dbReference type="SUPFAM" id="SSF64005">
    <property type="entry name" value="Undecaprenyl diphosphate synthase"/>
    <property type="match status" value="1"/>
</dbReference>
<name>A0A9U8EGZ5_BIOGL</name>
<dbReference type="GeneID" id="106070865"/>
<evidence type="ECO:0000256" key="3">
    <source>
        <dbReference type="ARBA" id="ARBA00004922"/>
    </source>
</evidence>
<dbReference type="InterPro" id="IPR001441">
    <property type="entry name" value="UPP_synth-like"/>
</dbReference>
<proteinExistence type="inferred from homology"/>
<accession>A0A9U8EGZ5</accession>
<dbReference type="Gene3D" id="3.40.1180.10">
    <property type="entry name" value="Decaprenyl diphosphate synthase-like"/>
    <property type="match status" value="1"/>
</dbReference>
<keyword evidence="7" id="KW-0812">Transmembrane</keyword>
<keyword evidence="10" id="KW-1133">Transmembrane helix</keyword>
<keyword evidence="13" id="KW-1185">Reference proteome</keyword>
<dbReference type="OrthoDB" id="19639at2759"/>
<comment type="cofactor">
    <cofactor evidence="1">
        <name>Mg(2+)</name>
        <dbReference type="ChEBI" id="CHEBI:18420"/>
    </cofactor>
</comment>
<evidence type="ECO:0000256" key="11">
    <source>
        <dbReference type="ARBA" id="ARBA00023136"/>
    </source>
</evidence>
<dbReference type="AlphaFoldDB" id="A0A9U8EGZ5"/>
<keyword evidence="9" id="KW-0460">Magnesium</keyword>
<keyword evidence="11" id="KW-0472">Membrane</keyword>
<gene>
    <name evidence="14" type="primary">LOC106070865</name>
</gene>
<keyword evidence="6" id="KW-0808">Transferase</keyword>
<comment type="catalytic activity">
    <reaction evidence="12">
        <text>n isopentenyl diphosphate + (2E,6E)-farnesyl diphosphate = a di-trans,poly-cis-polyprenyl diphosphate + n diphosphate</text>
        <dbReference type="Rhea" id="RHEA:53008"/>
        <dbReference type="Rhea" id="RHEA-COMP:19494"/>
        <dbReference type="ChEBI" id="CHEBI:33019"/>
        <dbReference type="ChEBI" id="CHEBI:128769"/>
        <dbReference type="ChEBI" id="CHEBI:136960"/>
        <dbReference type="ChEBI" id="CHEBI:175763"/>
        <dbReference type="EC" id="2.5.1.87"/>
    </reaction>
</comment>
<dbReference type="InterPro" id="IPR036424">
    <property type="entry name" value="UPP_synth-like_sf"/>
</dbReference>
<keyword evidence="8" id="KW-0256">Endoplasmic reticulum</keyword>
<comment type="subcellular location">
    <subcellularLocation>
        <location evidence="2">Endoplasmic reticulum membrane</location>
    </subcellularLocation>
</comment>
<dbReference type="Pfam" id="PF01255">
    <property type="entry name" value="Prenyltransf"/>
    <property type="match status" value="1"/>
</dbReference>
<organism evidence="13 14">
    <name type="scientific">Biomphalaria glabrata</name>
    <name type="common">Bloodfluke planorb</name>
    <name type="synonym">Freshwater snail</name>
    <dbReference type="NCBI Taxonomy" id="6526"/>
    <lineage>
        <taxon>Eukaryota</taxon>
        <taxon>Metazoa</taxon>
        <taxon>Spiralia</taxon>
        <taxon>Lophotrochozoa</taxon>
        <taxon>Mollusca</taxon>
        <taxon>Gastropoda</taxon>
        <taxon>Heterobranchia</taxon>
        <taxon>Euthyneura</taxon>
        <taxon>Panpulmonata</taxon>
        <taxon>Hygrophila</taxon>
        <taxon>Lymnaeoidea</taxon>
        <taxon>Planorbidae</taxon>
        <taxon>Biomphalaria</taxon>
    </lineage>
</organism>
<evidence type="ECO:0000256" key="4">
    <source>
        <dbReference type="ARBA" id="ARBA00005432"/>
    </source>
</evidence>
<dbReference type="KEGG" id="bgt:106070865"/>
<evidence type="ECO:0000313" key="13">
    <source>
        <dbReference type="Proteomes" id="UP001165740"/>
    </source>
</evidence>
<evidence type="ECO:0000256" key="10">
    <source>
        <dbReference type="ARBA" id="ARBA00022989"/>
    </source>
</evidence>
<evidence type="ECO:0000256" key="8">
    <source>
        <dbReference type="ARBA" id="ARBA00022824"/>
    </source>
</evidence>
<comment type="pathway">
    <text evidence="3">Protein modification; protein glycosylation.</text>
</comment>
<dbReference type="PANTHER" id="PTHR21528:SF0">
    <property type="entry name" value="DEHYDRODOLICHYL DIPHOSPHATE SYNTHASE COMPLEX SUBUNIT NUS1"/>
    <property type="match status" value="1"/>
</dbReference>
<dbReference type="OMA" id="AWSSCAG"/>
<reference evidence="14" key="1">
    <citation type="submission" date="2025-08" db="UniProtKB">
        <authorList>
            <consortium name="RefSeq"/>
        </authorList>
    </citation>
    <scope>IDENTIFICATION</scope>
</reference>
<dbReference type="RefSeq" id="XP_013086301.2">
    <property type="nucleotide sequence ID" value="XM_013230847.2"/>
</dbReference>
<evidence type="ECO:0000256" key="9">
    <source>
        <dbReference type="ARBA" id="ARBA00022842"/>
    </source>
</evidence>
<evidence type="ECO:0000256" key="7">
    <source>
        <dbReference type="ARBA" id="ARBA00022692"/>
    </source>
</evidence>
<evidence type="ECO:0000256" key="1">
    <source>
        <dbReference type="ARBA" id="ARBA00001946"/>
    </source>
</evidence>
<dbReference type="EC" id="2.5.1.87" evidence="5"/>
<evidence type="ECO:0000256" key="5">
    <source>
        <dbReference type="ARBA" id="ARBA00012596"/>
    </source>
</evidence>
<dbReference type="PANTHER" id="PTHR21528">
    <property type="entry name" value="DEHYDRODOLICHYL DIPHOSPHATE SYNTHASE COMPLEX SUBUNIT NUS1"/>
    <property type="match status" value="1"/>
</dbReference>
<dbReference type="InterPro" id="IPR038887">
    <property type="entry name" value="Nus1/NgBR"/>
</dbReference>
<protein>
    <recommendedName>
        <fullName evidence="5">ditrans,polycis-polyprenyl diphosphate synthase [(2E,6E)-farnesyldiphosphate specific]</fullName>
        <ecNumber evidence="5">2.5.1.87</ecNumber>
    </recommendedName>
</protein>